<evidence type="ECO:0000256" key="2">
    <source>
        <dbReference type="ARBA" id="ARBA00022723"/>
    </source>
</evidence>
<evidence type="ECO:0000256" key="3">
    <source>
        <dbReference type="ARBA" id="ARBA00022896"/>
    </source>
</evidence>
<evidence type="ECO:0000259" key="8">
    <source>
        <dbReference type="SMART" id="SM00702"/>
    </source>
</evidence>
<reference evidence="10" key="1">
    <citation type="submission" date="2025-08" db="UniProtKB">
        <authorList>
            <consortium name="RefSeq"/>
        </authorList>
    </citation>
    <scope>IDENTIFICATION</scope>
    <source>
        <strain evidence="10">15085-1641.00</strain>
        <tissue evidence="10">Whole body</tissue>
    </source>
</reference>
<dbReference type="Gene3D" id="6.10.140.1460">
    <property type="match status" value="1"/>
</dbReference>
<dbReference type="Pfam" id="PF08336">
    <property type="entry name" value="P4Ha_N"/>
    <property type="match status" value="1"/>
</dbReference>
<dbReference type="InterPro" id="IPR006620">
    <property type="entry name" value="Pro_4_hyd_alph"/>
</dbReference>
<feature type="signal peptide" evidence="7">
    <location>
        <begin position="1"/>
        <end position="18"/>
    </location>
</feature>
<dbReference type="OrthoDB" id="420380at2759"/>
<dbReference type="GeneID" id="111603328"/>
<keyword evidence="9" id="KW-1185">Reference proteome</keyword>
<dbReference type="GO" id="GO:0004656">
    <property type="term" value="F:procollagen-proline 4-dioxygenase activity"/>
    <property type="evidence" value="ECO:0007669"/>
    <property type="project" value="InterPro"/>
</dbReference>
<keyword evidence="7" id="KW-0732">Signal</keyword>
<evidence type="ECO:0000256" key="7">
    <source>
        <dbReference type="SAM" id="SignalP"/>
    </source>
</evidence>
<dbReference type="PANTHER" id="PTHR10869:SF244">
    <property type="entry name" value="PROLYL 4-HYDROXYLASE SUBUNIT ALPHA-2"/>
    <property type="match status" value="1"/>
</dbReference>
<protein>
    <submittedName>
        <fullName evidence="10">Prolyl 4-hydroxylase subunit alpha-1</fullName>
    </submittedName>
</protein>
<dbReference type="Proteomes" id="UP000504633">
    <property type="component" value="Unplaced"/>
</dbReference>
<keyword evidence="3" id="KW-0847">Vitamin C</keyword>
<keyword evidence="6" id="KW-0408">Iron</keyword>
<keyword evidence="4" id="KW-0223">Dioxygenase</keyword>
<dbReference type="InterPro" id="IPR013547">
    <property type="entry name" value="P4H_N"/>
</dbReference>
<feature type="chain" id="PRO_5027075124" evidence="7">
    <location>
        <begin position="19"/>
        <end position="490"/>
    </location>
</feature>
<dbReference type="Gene3D" id="1.25.40.10">
    <property type="entry name" value="Tetratricopeptide repeat domain"/>
    <property type="match status" value="1"/>
</dbReference>
<dbReference type="GO" id="GO:0005506">
    <property type="term" value="F:iron ion binding"/>
    <property type="evidence" value="ECO:0007669"/>
    <property type="project" value="InterPro"/>
</dbReference>
<evidence type="ECO:0000313" key="9">
    <source>
        <dbReference type="Proteomes" id="UP000504633"/>
    </source>
</evidence>
<evidence type="ECO:0000256" key="1">
    <source>
        <dbReference type="ARBA" id="ARBA00001961"/>
    </source>
</evidence>
<dbReference type="SMART" id="SM00702">
    <property type="entry name" value="P4Hc"/>
    <property type="match status" value="1"/>
</dbReference>
<evidence type="ECO:0000256" key="4">
    <source>
        <dbReference type="ARBA" id="ARBA00022964"/>
    </source>
</evidence>
<dbReference type="AlphaFoldDB" id="A0A6J1M683"/>
<comment type="cofactor">
    <cofactor evidence="1">
        <name>L-ascorbate</name>
        <dbReference type="ChEBI" id="CHEBI:38290"/>
    </cofactor>
</comment>
<sequence>MTWIFVCFVVLQAAFCKAEMENEIFVYSRSDGSMTKLLQLEHKLLSSLEVMAKDMQQKLNMIKLYQLMLERKPLRSPEKQEEYVANPLNAFTLLRRLQQDWPKWLAYLANQAKMEEMQKLLEQVPSEKDLKTAIEGLLRIESVYNLETSHMAKGMLLDKQYDSYLTTPDCLVLADTLLNSTEFARCAHWYRTALRLYKQPYDKLFSRVLGLKRKKLYRKYAQAIVNEPDVSHTPRVAGIEPGWQEMADKITKNLVRDASSDKIALMVDKYLAVDEKVFIAQRAKYKPRPKVMEKACRGLWPERKTHNLTCSYVNKNSAYLKLAPLKLEQLSSEPLIQLYHDVLYDSEIAAIQNAAVSEAEANRVKLNVNHRIADMSAMDVPEHSELHVLNFALGQGAATKACRARSTRLATVVFYANDVDIGGATIFPKLQLVVQPRRGKALLWHNLNAAGVLDPLAKHAVCPVVLGSRWAITKCIEDEQRRLPKTLCLA</sequence>
<evidence type="ECO:0000256" key="5">
    <source>
        <dbReference type="ARBA" id="ARBA00023002"/>
    </source>
</evidence>
<dbReference type="InterPro" id="IPR044862">
    <property type="entry name" value="Pro_4_hyd_alph_FE2OG_OXY"/>
</dbReference>
<evidence type="ECO:0000256" key="6">
    <source>
        <dbReference type="ARBA" id="ARBA00023004"/>
    </source>
</evidence>
<evidence type="ECO:0000313" key="10">
    <source>
        <dbReference type="RefSeq" id="XP_023176630.2"/>
    </source>
</evidence>
<proteinExistence type="predicted"/>
<name>A0A6J1M683_DROHY</name>
<organism evidence="9 10">
    <name type="scientific">Drosophila hydei</name>
    <name type="common">Fruit fly</name>
    <dbReference type="NCBI Taxonomy" id="7224"/>
    <lineage>
        <taxon>Eukaryota</taxon>
        <taxon>Metazoa</taxon>
        <taxon>Ecdysozoa</taxon>
        <taxon>Arthropoda</taxon>
        <taxon>Hexapoda</taxon>
        <taxon>Insecta</taxon>
        <taxon>Pterygota</taxon>
        <taxon>Neoptera</taxon>
        <taxon>Endopterygota</taxon>
        <taxon>Diptera</taxon>
        <taxon>Brachycera</taxon>
        <taxon>Muscomorpha</taxon>
        <taxon>Ephydroidea</taxon>
        <taxon>Drosophilidae</taxon>
        <taxon>Drosophila</taxon>
    </lineage>
</organism>
<keyword evidence="2" id="KW-0479">Metal-binding</keyword>
<dbReference type="Gene3D" id="2.60.120.620">
    <property type="entry name" value="q2cbj1_9rhob like domain"/>
    <property type="match status" value="1"/>
</dbReference>
<dbReference type="Pfam" id="PF13640">
    <property type="entry name" value="2OG-FeII_Oxy_3"/>
    <property type="match status" value="1"/>
</dbReference>
<dbReference type="KEGG" id="dhe:111603328"/>
<dbReference type="GO" id="GO:0031418">
    <property type="term" value="F:L-ascorbic acid binding"/>
    <property type="evidence" value="ECO:0007669"/>
    <property type="project" value="UniProtKB-KW"/>
</dbReference>
<feature type="domain" description="Prolyl 4-hydroxylase alpha subunit" evidence="8">
    <location>
        <begin position="334"/>
        <end position="477"/>
    </location>
</feature>
<dbReference type="RefSeq" id="XP_023176630.2">
    <property type="nucleotide sequence ID" value="XM_023320862.2"/>
</dbReference>
<accession>A0A6J1M683</accession>
<gene>
    <name evidence="10" type="primary">LOC111603328</name>
</gene>
<keyword evidence="5" id="KW-0560">Oxidoreductase</keyword>
<dbReference type="OMA" id="GWTYVDF"/>
<dbReference type="GO" id="GO:0005783">
    <property type="term" value="C:endoplasmic reticulum"/>
    <property type="evidence" value="ECO:0007669"/>
    <property type="project" value="InterPro"/>
</dbReference>
<dbReference type="InterPro" id="IPR045054">
    <property type="entry name" value="P4HA-like"/>
</dbReference>
<dbReference type="InterPro" id="IPR011990">
    <property type="entry name" value="TPR-like_helical_dom_sf"/>
</dbReference>
<dbReference type="PANTHER" id="PTHR10869">
    <property type="entry name" value="PROLYL 4-HYDROXYLASE ALPHA SUBUNIT"/>
    <property type="match status" value="1"/>
</dbReference>